<gene>
    <name evidence="2" type="ORF">HOLDEFILI_01283</name>
</gene>
<dbReference type="RefSeq" id="WP_006058486.1">
    <property type="nucleotide sequence ID" value="NZ_GG657555.1"/>
</dbReference>
<sequence length="117" mass="13506">MKMFRMLCLALSQGLILGLIASAIRQTLRRRNHPDFTYTPKQLEEGRRRWKTGSRILTYVTFAMLILGFIWCLYFLVLALADPAQAEYANNLSEMIVGLLTIISIGFAFYEFLRHGQ</sequence>
<proteinExistence type="predicted"/>
<feature type="transmembrane region" description="Helical" evidence="1">
    <location>
        <begin position="92"/>
        <end position="113"/>
    </location>
</feature>
<evidence type="ECO:0000256" key="1">
    <source>
        <dbReference type="SAM" id="Phobius"/>
    </source>
</evidence>
<evidence type="ECO:0000313" key="2">
    <source>
        <dbReference type="EMBL" id="EEF68547.1"/>
    </source>
</evidence>
<keyword evidence="1" id="KW-0812">Transmembrane</keyword>
<dbReference type="HOGENOM" id="CLU_2116775_0_0_9"/>
<feature type="transmembrane region" description="Helical" evidence="1">
    <location>
        <begin position="56"/>
        <end position="80"/>
    </location>
</feature>
<comment type="caution">
    <text evidence="2">The sequence shown here is derived from an EMBL/GenBank/DDBJ whole genome shotgun (WGS) entry which is preliminary data.</text>
</comment>
<dbReference type="eggNOG" id="ENOG5032TFT">
    <property type="taxonomic scope" value="Bacteria"/>
</dbReference>
<accession>B9Y651</accession>
<reference evidence="2 3" key="1">
    <citation type="submission" date="2008-12" db="EMBL/GenBank/DDBJ databases">
        <authorList>
            <person name="Fulton L."/>
            <person name="Clifton S."/>
            <person name="Fulton B."/>
            <person name="Xu J."/>
            <person name="Minx P."/>
            <person name="Pepin K.H."/>
            <person name="Johnson M."/>
            <person name="Bhonagiri V."/>
            <person name="Nash W.E."/>
            <person name="Mardis E.R."/>
            <person name="Wilson R.K."/>
        </authorList>
    </citation>
    <scope>NUCLEOTIDE SEQUENCE [LARGE SCALE GENOMIC DNA]</scope>
    <source>
        <strain evidence="2 3">DSM 12042</strain>
    </source>
</reference>
<dbReference type="EMBL" id="ACCF01000075">
    <property type="protein sequence ID" value="EEF68547.1"/>
    <property type="molecule type" value="Genomic_DNA"/>
</dbReference>
<reference evidence="2 3" key="2">
    <citation type="submission" date="2009-02" db="EMBL/GenBank/DDBJ databases">
        <title>Draft genome sequence of Holdemania filiformis DSM 12042.</title>
        <authorList>
            <person name="Sudarsanam P."/>
            <person name="Ley R."/>
            <person name="Guruge J."/>
            <person name="Turnbaugh P.J."/>
            <person name="Mahowald M."/>
            <person name="Liep D."/>
            <person name="Gordon J."/>
        </authorList>
    </citation>
    <scope>NUCLEOTIDE SEQUENCE [LARGE SCALE GENOMIC DNA]</scope>
    <source>
        <strain evidence="2 3">DSM 12042</strain>
    </source>
</reference>
<keyword evidence="1" id="KW-0472">Membrane</keyword>
<organism evidence="2 3">
    <name type="scientific">Holdemania filiformis DSM 12042</name>
    <dbReference type="NCBI Taxonomy" id="545696"/>
    <lineage>
        <taxon>Bacteria</taxon>
        <taxon>Bacillati</taxon>
        <taxon>Bacillota</taxon>
        <taxon>Erysipelotrichia</taxon>
        <taxon>Erysipelotrichales</taxon>
        <taxon>Erysipelotrichaceae</taxon>
        <taxon>Holdemania</taxon>
    </lineage>
</organism>
<dbReference type="AlphaFoldDB" id="B9Y651"/>
<evidence type="ECO:0000313" key="3">
    <source>
        <dbReference type="Proteomes" id="UP000005950"/>
    </source>
</evidence>
<name>B9Y651_9FIRM</name>
<dbReference type="STRING" id="545696.HOLDEFILI_01283"/>
<protein>
    <submittedName>
        <fullName evidence="2">Uncharacterized protein</fullName>
    </submittedName>
</protein>
<dbReference type="OrthoDB" id="1976426at2"/>
<keyword evidence="1" id="KW-1133">Transmembrane helix</keyword>
<dbReference type="Proteomes" id="UP000005950">
    <property type="component" value="Unassembled WGS sequence"/>
</dbReference>